<accession>A0A0J1D1H0</accession>
<dbReference type="PATRIC" id="fig|908627.4.peg.2039"/>
<keyword evidence="2" id="KW-1185">Reference proteome</keyword>
<name>A0A0J1D1H0_9BURK</name>
<reference evidence="1 2" key="1">
    <citation type="journal article" date="2015" name="Genome Announc.">
        <title>Draft Genome Sequence of Burkholderia sp. Strain PML1(12), an Ectomycorrhizosphere-Inhabiting Bacterium with Effective Mineral-Weathering Ability.</title>
        <authorList>
            <person name="Uroz S."/>
            <person name="Oger P."/>
        </authorList>
    </citation>
    <scope>NUCLEOTIDE SEQUENCE [LARGE SCALE GENOMIC DNA]</scope>
    <source>
        <strain evidence="2">PML1(12)</strain>
    </source>
</reference>
<dbReference type="RefSeq" id="WP_047846317.1">
    <property type="nucleotide sequence ID" value="NZ_AEJF01000068.1"/>
</dbReference>
<dbReference type="Proteomes" id="UP000035963">
    <property type="component" value="Unassembled WGS sequence"/>
</dbReference>
<gene>
    <name evidence="1" type="ORF">EOS_09220</name>
</gene>
<proteinExistence type="predicted"/>
<dbReference type="EMBL" id="AEJF01000068">
    <property type="protein sequence ID" value="KLU26506.1"/>
    <property type="molecule type" value="Genomic_DNA"/>
</dbReference>
<protein>
    <submittedName>
        <fullName evidence="1">Uncharacterized protein</fullName>
    </submittedName>
</protein>
<evidence type="ECO:0000313" key="1">
    <source>
        <dbReference type="EMBL" id="KLU26506.1"/>
    </source>
</evidence>
<dbReference type="AlphaFoldDB" id="A0A0J1D1H0"/>
<comment type="caution">
    <text evidence="1">The sequence shown here is derived from an EMBL/GenBank/DDBJ whole genome shotgun (WGS) entry which is preliminary data.</text>
</comment>
<sequence length="83" mass="8322">MSAKSVATTNWNDVSNSVYAQNLQQALISSGYFSPATAAVLSVATPMDAAGATESITGSKNSVTTPYGPALQSNAPAALNAIS</sequence>
<evidence type="ECO:0000313" key="2">
    <source>
        <dbReference type="Proteomes" id="UP000035963"/>
    </source>
</evidence>
<organism evidence="1 2">
    <name type="scientific">Caballeronia mineralivorans PML1(12)</name>
    <dbReference type="NCBI Taxonomy" id="908627"/>
    <lineage>
        <taxon>Bacteria</taxon>
        <taxon>Pseudomonadati</taxon>
        <taxon>Pseudomonadota</taxon>
        <taxon>Betaproteobacteria</taxon>
        <taxon>Burkholderiales</taxon>
        <taxon>Burkholderiaceae</taxon>
        <taxon>Caballeronia</taxon>
    </lineage>
</organism>